<organism evidence="1 2">
    <name type="scientific">Sphingomonas qomolangmaensis</name>
    <dbReference type="NCBI Taxonomy" id="2918765"/>
    <lineage>
        <taxon>Bacteria</taxon>
        <taxon>Pseudomonadati</taxon>
        <taxon>Pseudomonadota</taxon>
        <taxon>Alphaproteobacteria</taxon>
        <taxon>Sphingomonadales</taxon>
        <taxon>Sphingomonadaceae</taxon>
        <taxon>Sphingomonas</taxon>
    </lineage>
</organism>
<accession>A0ABY5L5X3</accession>
<reference evidence="1" key="1">
    <citation type="submission" date="2022-07" db="EMBL/GenBank/DDBJ databases">
        <title>Sphingomonas sp. nov., a novel bacterium isolated from the north slope of the Mount Everest.</title>
        <authorList>
            <person name="Cui X."/>
            <person name="Liu Y."/>
        </authorList>
    </citation>
    <scope>NUCLEOTIDE SEQUENCE</scope>
    <source>
        <strain evidence="1">S5-59</strain>
    </source>
</reference>
<name>A0ABY5L5X3_9SPHN</name>
<dbReference type="Proteomes" id="UP001058533">
    <property type="component" value="Chromosome"/>
</dbReference>
<gene>
    <name evidence="1" type="ORF">NMP03_10110</name>
</gene>
<sequence length="78" mass="8031">MRAILVLLGLAALVVIGLMATGMLSLDQTQQAQLPSIKIEGGQAPEFKADMGTVDVGTVNKTVEVPAVSVEKADGAPR</sequence>
<evidence type="ECO:0000313" key="1">
    <source>
        <dbReference type="EMBL" id="UUL81561.1"/>
    </source>
</evidence>
<keyword evidence="2" id="KW-1185">Reference proteome</keyword>
<protein>
    <submittedName>
        <fullName evidence="1">Uncharacterized protein</fullName>
    </submittedName>
</protein>
<evidence type="ECO:0000313" key="2">
    <source>
        <dbReference type="Proteomes" id="UP001058533"/>
    </source>
</evidence>
<proteinExistence type="predicted"/>
<dbReference type="RefSeq" id="WP_256505249.1">
    <property type="nucleotide sequence ID" value="NZ_CP101740.1"/>
</dbReference>
<dbReference type="EMBL" id="CP101740">
    <property type="protein sequence ID" value="UUL81561.1"/>
    <property type="molecule type" value="Genomic_DNA"/>
</dbReference>